<dbReference type="SUPFAM" id="SSF53254">
    <property type="entry name" value="Phosphoglycerate mutase-like"/>
    <property type="match status" value="1"/>
</dbReference>
<name>A0A6J4GZM0_9PROT</name>
<sequence length="191" mass="20270">MPLFRANIQPMRQLLLLRHAKSSWDDPGLSDHARPLNARGRRAAAAIAGAMRDLRLSPDLVLVSSARRTLQTLEALTPFEDNALVEPMDALYLAPASALLEGVRKVPETVRSVLLIGHNPGLHEVALALAGGEAAAAGSPGAAGRLAEGFPTAALAEFTVAAPWREVAEGGGRLVRFLSPRDLLDEAEPPR</sequence>
<proteinExistence type="predicted"/>
<dbReference type="PANTHER" id="PTHR47623:SF1">
    <property type="entry name" value="OS09G0287300 PROTEIN"/>
    <property type="match status" value="1"/>
</dbReference>
<dbReference type="Gene3D" id="3.40.50.1240">
    <property type="entry name" value="Phosphoglycerate mutase-like"/>
    <property type="match status" value="1"/>
</dbReference>
<reference evidence="1" key="1">
    <citation type="submission" date="2020-02" db="EMBL/GenBank/DDBJ databases">
        <authorList>
            <person name="Meier V. D."/>
        </authorList>
    </citation>
    <scope>NUCLEOTIDE SEQUENCE</scope>
    <source>
        <strain evidence="1">AVDCRST_MAG08</strain>
    </source>
</reference>
<accession>A0A6J4GZM0</accession>
<protein>
    <submittedName>
        <fullName evidence="1">Phosphohistidine phosphatase SixA</fullName>
    </submittedName>
</protein>
<evidence type="ECO:0000313" key="1">
    <source>
        <dbReference type="EMBL" id="CAA9210348.1"/>
    </source>
</evidence>
<gene>
    <name evidence="1" type="ORF">AVDCRST_MAG08-68</name>
</gene>
<dbReference type="PANTHER" id="PTHR47623">
    <property type="entry name" value="OS09G0287300 PROTEIN"/>
    <property type="match status" value="1"/>
</dbReference>
<dbReference type="CDD" id="cd07067">
    <property type="entry name" value="HP_PGM_like"/>
    <property type="match status" value="1"/>
</dbReference>
<dbReference type="AlphaFoldDB" id="A0A6J4GZM0"/>
<dbReference type="EMBL" id="CADCTG010000010">
    <property type="protein sequence ID" value="CAA9210348.1"/>
    <property type="molecule type" value="Genomic_DNA"/>
</dbReference>
<dbReference type="SMART" id="SM00855">
    <property type="entry name" value="PGAM"/>
    <property type="match status" value="1"/>
</dbReference>
<dbReference type="InterPro" id="IPR029033">
    <property type="entry name" value="His_PPase_superfam"/>
</dbReference>
<organism evidence="1">
    <name type="scientific">uncultured Acetobacteraceae bacterium</name>
    <dbReference type="NCBI Taxonomy" id="169975"/>
    <lineage>
        <taxon>Bacteria</taxon>
        <taxon>Pseudomonadati</taxon>
        <taxon>Pseudomonadota</taxon>
        <taxon>Alphaproteobacteria</taxon>
        <taxon>Acetobacterales</taxon>
        <taxon>Acetobacteraceae</taxon>
        <taxon>environmental samples</taxon>
    </lineage>
</organism>
<dbReference type="InterPro" id="IPR013078">
    <property type="entry name" value="His_Pase_superF_clade-1"/>
</dbReference>
<dbReference type="Pfam" id="PF00300">
    <property type="entry name" value="His_Phos_1"/>
    <property type="match status" value="1"/>
</dbReference>